<keyword evidence="3" id="KW-1003">Cell membrane</keyword>
<protein>
    <submittedName>
        <fullName evidence="10">ABC transporter permease</fullName>
    </submittedName>
</protein>
<feature type="transmembrane region" description="Helical" evidence="8">
    <location>
        <begin position="77"/>
        <end position="99"/>
    </location>
</feature>
<feature type="transmembrane region" description="Helical" evidence="8">
    <location>
        <begin position="12"/>
        <end position="35"/>
    </location>
</feature>
<name>A0A5J6N6F1_9PROT</name>
<proteinExistence type="inferred from homology"/>
<dbReference type="InterPro" id="IPR035906">
    <property type="entry name" value="MetI-like_sf"/>
</dbReference>
<keyword evidence="4" id="KW-0997">Cell inner membrane</keyword>
<evidence type="ECO:0000313" key="10">
    <source>
        <dbReference type="EMBL" id="QEX24313.1"/>
    </source>
</evidence>
<evidence type="ECO:0000313" key="11">
    <source>
        <dbReference type="Proteomes" id="UP000325797"/>
    </source>
</evidence>
<dbReference type="Proteomes" id="UP000325797">
    <property type="component" value="Chromosome"/>
</dbReference>
<dbReference type="GO" id="GO:0005886">
    <property type="term" value="C:plasma membrane"/>
    <property type="evidence" value="ECO:0007669"/>
    <property type="project" value="UniProtKB-SubCell"/>
</dbReference>
<evidence type="ECO:0000256" key="2">
    <source>
        <dbReference type="ARBA" id="ARBA00022448"/>
    </source>
</evidence>
<dbReference type="SUPFAM" id="SSF161098">
    <property type="entry name" value="MetI-like"/>
    <property type="match status" value="1"/>
</dbReference>
<dbReference type="GO" id="GO:0055085">
    <property type="term" value="P:transmembrane transport"/>
    <property type="evidence" value="ECO:0007669"/>
    <property type="project" value="InterPro"/>
</dbReference>
<comment type="subcellular location">
    <subcellularLocation>
        <location evidence="1">Cell inner membrane</location>
        <topology evidence="1">Multi-pass membrane protein</topology>
    </subcellularLocation>
    <subcellularLocation>
        <location evidence="8">Cell membrane</location>
        <topology evidence="8">Multi-pass membrane protein</topology>
    </subcellularLocation>
</comment>
<dbReference type="PROSITE" id="PS50928">
    <property type="entry name" value="ABC_TM1"/>
    <property type="match status" value="1"/>
</dbReference>
<gene>
    <name evidence="10" type="ORF">FRZ61_42540</name>
</gene>
<dbReference type="KEGG" id="hadh:FRZ61_42540"/>
<feature type="transmembrane region" description="Helical" evidence="8">
    <location>
        <begin position="242"/>
        <end position="261"/>
    </location>
</feature>
<dbReference type="Pfam" id="PF00528">
    <property type="entry name" value="BPD_transp_1"/>
    <property type="match status" value="1"/>
</dbReference>
<keyword evidence="5 8" id="KW-0812">Transmembrane</keyword>
<evidence type="ECO:0000256" key="6">
    <source>
        <dbReference type="ARBA" id="ARBA00022989"/>
    </source>
</evidence>
<reference evidence="10 11" key="1">
    <citation type="submission" date="2019-08" db="EMBL/GenBank/DDBJ databases">
        <title>Hyperibacter terrae gen. nov., sp. nov. and Hyperibacter viscosus sp. nov., two new members in the family Rhodospirillaceae isolated from the rhizosphere of Hypericum perforatum.</title>
        <authorList>
            <person name="Noviana Z."/>
        </authorList>
    </citation>
    <scope>NUCLEOTIDE SEQUENCE [LARGE SCALE GENOMIC DNA]</scope>
    <source>
        <strain evidence="10 11">R5959</strain>
    </source>
</reference>
<feature type="transmembrane region" description="Helical" evidence="8">
    <location>
        <begin position="197"/>
        <end position="222"/>
    </location>
</feature>
<evidence type="ECO:0000256" key="7">
    <source>
        <dbReference type="ARBA" id="ARBA00023136"/>
    </source>
</evidence>
<evidence type="ECO:0000256" key="8">
    <source>
        <dbReference type="RuleBase" id="RU363032"/>
    </source>
</evidence>
<keyword evidence="11" id="KW-1185">Reference proteome</keyword>
<dbReference type="CDD" id="cd06261">
    <property type="entry name" value="TM_PBP2"/>
    <property type="match status" value="1"/>
</dbReference>
<evidence type="ECO:0000256" key="1">
    <source>
        <dbReference type="ARBA" id="ARBA00004429"/>
    </source>
</evidence>
<feature type="domain" description="ABC transmembrane type-1" evidence="9">
    <location>
        <begin position="73"/>
        <end position="265"/>
    </location>
</feature>
<evidence type="ECO:0000259" key="9">
    <source>
        <dbReference type="PROSITE" id="PS50928"/>
    </source>
</evidence>
<feature type="transmembrane region" description="Helical" evidence="8">
    <location>
        <begin position="111"/>
        <end position="132"/>
    </location>
</feature>
<keyword evidence="6 8" id="KW-1133">Transmembrane helix</keyword>
<accession>A0A5J6N6F1</accession>
<dbReference type="EMBL" id="CP042582">
    <property type="protein sequence ID" value="QEX24313.1"/>
    <property type="molecule type" value="Genomic_DNA"/>
</dbReference>
<keyword evidence="7 8" id="KW-0472">Membrane</keyword>
<dbReference type="Gene3D" id="1.10.3720.10">
    <property type="entry name" value="MetI-like"/>
    <property type="match status" value="1"/>
</dbReference>
<feature type="transmembrane region" description="Helical" evidence="8">
    <location>
        <begin position="144"/>
        <end position="167"/>
    </location>
</feature>
<dbReference type="RefSeq" id="WP_225308932.1">
    <property type="nucleotide sequence ID" value="NZ_CP042582.1"/>
</dbReference>
<dbReference type="PANTHER" id="PTHR43357:SF4">
    <property type="entry name" value="INNER MEMBRANE ABC TRANSPORTER PERMEASE PROTEIN YDCV"/>
    <property type="match status" value="1"/>
</dbReference>
<dbReference type="PANTHER" id="PTHR43357">
    <property type="entry name" value="INNER MEMBRANE ABC TRANSPORTER PERMEASE PROTEIN YDCV"/>
    <property type="match status" value="1"/>
</dbReference>
<keyword evidence="2 8" id="KW-0813">Transport</keyword>
<organism evidence="10 11">
    <name type="scientific">Hypericibacter adhaerens</name>
    <dbReference type="NCBI Taxonomy" id="2602016"/>
    <lineage>
        <taxon>Bacteria</taxon>
        <taxon>Pseudomonadati</taxon>
        <taxon>Pseudomonadota</taxon>
        <taxon>Alphaproteobacteria</taxon>
        <taxon>Rhodospirillales</taxon>
        <taxon>Dongiaceae</taxon>
        <taxon>Hypericibacter</taxon>
    </lineage>
</organism>
<sequence length="272" mass="29803">MIARGRIEPLLLGGITGLLLLIMLSPILTVVVMSLTDGSTLQFPPPGFSLRWYRSAWELLADPADTGRFREALVTSLAISLTVMILASAAGIPAAYALVRHRFRGKPLVEILVTLPLVFPLVVLGISFLVIVSELGIEQGFLRIVVAHVILVLPFVVRNCVASLTALPLSHEEAARVLGANWWRSLMEIVLPTMKPGIVAGMLLAFIVSFNEFTVAYFLYTIDVFPLPVWLFSRSNTSLDPTIFALSSGVILLDFILIWILDRLVGRQGVTL</sequence>
<dbReference type="InterPro" id="IPR000515">
    <property type="entry name" value="MetI-like"/>
</dbReference>
<evidence type="ECO:0000256" key="3">
    <source>
        <dbReference type="ARBA" id="ARBA00022475"/>
    </source>
</evidence>
<evidence type="ECO:0000256" key="5">
    <source>
        <dbReference type="ARBA" id="ARBA00022692"/>
    </source>
</evidence>
<evidence type="ECO:0000256" key="4">
    <source>
        <dbReference type="ARBA" id="ARBA00022519"/>
    </source>
</evidence>
<dbReference type="AlphaFoldDB" id="A0A5J6N6F1"/>
<comment type="similarity">
    <text evidence="8">Belongs to the binding-protein-dependent transport system permease family.</text>
</comment>